<dbReference type="EMBL" id="FZOF01000003">
    <property type="protein sequence ID" value="SNS14905.1"/>
    <property type="molecule type" value="Genomic_DNA"/>
</dbReference>
<evidence type="ECO:0000313" key="1">
    <source>
        <dbReference type="EMBL" id="SNS14905.1"/>
    </source>
</evidence>
<gene>
    <name evidence="1" type="ORF">SAMN05216252_103356</name>
</gene>
<dbReference type="OrthoDB" id="3874063at2"/>
<dbReference type="Proteomes" id="UP000198280">
    <property type="component" value="Unassembled WGS sequence"/>
</dbReference>
<dbReference type="RefSeq" id="WP_089223025.1">
    <property type="nucleotide sequence ID" value="NZ_FZOF01000003.1"/>
</dbReference>
<sequence>MDAVRLIRATREALRSGGTERELMAEAWQIQALTEAIGSHLALHGAPELRTPGFSVCEAGGRACGATGPPGVASGPLRAALLTDVREPAGTLRELRELLSELGMALVSVACTAEGETEYWQCIEAVDAADESKDRVGVLLRAVEARQREGA</sequence>
<accession>A0A239C3Q0</accession>
<evidence type="ECO:0000313" key="2">
    <source>
        <dbReference type="Proteomes" id="UP000198280"/>
    </source>
</evidence>
<dbReference type="Pfam" id="PF19594">
    <property type="entry name" value="DUF6099"/>
    <property type="match status" value="1"/>
</dbReference>
<dbReference type="AlphaFoldDB" id="A0A239C3Q0"/>
<organism evidence="1 2">
    <name type="scientific">Actinacidiphila glaucinigra</name>
    <dbReference type="NCBI Taxonomy" id="235986"/>
    <lineage>
        <taxon>Bacteria</taxon>
        <taxon>Bacillati</taxon>
        <taxon>Actinomycetota</taxon>
        <taxon>Actinomycetes</taxon>
        <taxon>Kitasatosporales</taxon>
        <taxon>Streptomycetaceae</taxon>
        <taxon>Actinacidiphila</taxon>
    </lineage>
</organism>
<dbReference type="InterPro" id="IPR046081">
    <property type="entry name" value="DUF6099"/>
</dbReference>
<proteinExistence type="predicted"/>
<reference evidence="1 2" key="1">
    <citation type="submission" date="2017-06" db="EMBL/GenBank/DDBJ databases">
        <authorList>
            <person name="Kim H.J."/>
            <person name="Triplett B.A."/>
        </authorList>
    </citation>
    <scope>NUCLEOTIDE SEQUENCE [LARGE SCALE GENOMIC DNA]</scope>
    <source>
        <strain evidence="1 2">CGMCC 4.1858</strain>
    </source>
</reference>
<name>A0A239C3Q0_9ACTN</name>
<protein>
    <submittedName>
        <fullName evidence="1">Uncharacterized protein</fullName>
    </submittedName>
</protein>
<keyword evidence="2" id="KW-1185">Reference proteome</keyword>